<evidence type="ECO:0000313" key="1">
    <source>
        <dbReference type="EMBL" id="KAA8997990.1"/>
    </source>
</evidence>
<dbReference type="Proteomes" id="UP000367750">
    <property type="component" value="Unassembled WGS sequence"/>
</dbReference>
<protein>
    <submittedName>
        <fullName evidence="1">Flagellar protein</fullName>
    </submittedName>
</protein>
<dbReference type="InterPro" id="IPR022258">
    <property type="entry name" value="Flagellar_operon_YvyF"/>
</dbReference>
<keyword evidence="1" id="KW-0966">Cell projection</keyword>
<reference evidence="1 2" key="1">
    <citation type="submission" date="2019-09" db="EMBL/GenBank/DDBJ databases">
        <title>Bacillus ochoae sp. nov., Paenibacillus whitsoniae sp. nov., Paenibacillus spiritus sp. nov. Isolated from the Mars Exploration Rover during spacecraft assembly.</title>
        <authorList>
            <person name="Seuylemezian A."/>
            <person name="Vaishampayan P."/>
        </authorList>
    </citation>
    <scope>NUCLEOTIDE SEQUENCE [LARGE SCALE GENOMIC DNA]</scope>
    <source>
        <strain evidence="1 2">MER_111</strain>
    </source>
</reference>
<keyword evidence="1" id="KW-0969">Cilium</keyword>
<gene>
    <name evidence="1" type="ORF">F4V43_17205</name>
</gene>
<proteinExistence type="predicted"/>
<sequence length="136" mass="15504">MNLDNCPRCGRLYVKNPSEMCQFCFKELEKQYETCVKYLREHRGANIQELSDATEIPIKEITRFIREGRISIANAPNMTYPCEVCGTLIREGHMCDNCRSRLTKDLTQAAKEAADAEAAKRAGHGAYKAVDKLRDR</sequence>
<evidence type="ECO:0000313" key="2">
    <source>
        <dbReference type="Proteomes" id="UP000367750"/>
    </source>
</evidence>
<dbReference type="EMBL" id="VYKK01000028">
    <property type="protein sequence ID" value="KAA8997990.1"/>
    <property type="molecule type" value="Genomic_DNA"/>
</dbReference>
<comment type="caution">
    <text evidence="1">The sequence shown here is derived from an EMBL/GenBank/DDBJ whole genome shotgun (WGS) entry which is preliminary data.</text>
</comment>
<organism evidence="1 2">
    <name type="scientific">Paenibacillus spiritus</name>
    <dbReference type="NCBI Taxonomy" id="2496557"/>
    <lineage>
        <taxon>Bacteria</taxon>
        <taxon>Bacillati</taxon>
        <taxon>Bacillota</taxon>
        <taxon>Bacilli</taxon>
        <taxon>Bacillales</taxon>
        <taxon>Paenibacillaceae</taxon>
        <taxon>Paenibacillus</taxon>
    </lineage>
</organism>
<dbReference type="AlphaFoldDB" id="A0A5J5FWJ1"/>
<dbReference type="RefSeq" id="WP_150459489.1">
    <property type="nucleotide sequence ID" value="NZ_VYKK01000028.1"/>
</dbReference>
<keyword evidence="2" id="KW-1185">Reference proteome</keyword>
<dbReference type="OrthoDB" id="1739831at2"/>
<name>A0A5J5FWJ1_9BACL</name>
<accession>A0A5J5FWJ1</accession>
<dbReference type="NCBIfam" id="TIGR03826">
    <property type="entry name" value="YvyF"/>
    <property type="match status" value="1"/>
</dbReference>
<keyword evidence="1" id="KW-0282">Flagellum</keyword>